<dbReference type="EMBL" id="JARKIK010000059">
    <property type="protein sequence ID" value="KAK8731892.1"/>
    <property type="molecule type" value="Genomic_DNA"/>
</dbReference>
<evidence type="ECO:0000313" key="14">
    <source>
        <dbReference type="EMBL" id="KAK8731892.1"/>
    </source>
</evidence>
<reference evidence="14 15" key="1">
    <citation type="journal article" date="2024" name="BMC Genomics">
        <title>Genome assembly of redclaw crayfish (Cherax quadricarinatus) provides insights into its immune adaptation and hypoxia tolerance.</title>
        <authorList>
            <person name="Liu Z."/>
            <person name="Zheng J."/>
            <person name="Li H."/>
            <person name="Fang K."/>
            <person name="Wang S."/>
            <person name="He J."/>
            <person name="Zhou D."/>
            <person name="Weng S."/>
            <person name="Chi M."/>
            <person name="Gu Z."/>
            <person name="He J."/>
            <person name="Li F."/>
            <person name="Wang M."/>
        </authorList>
    </citation>
    <scope>NUCLEOTIDE SEQUENCE [LARGE SCALE GENOMIC DNA]</scope>
    <source>
        <strain evidence="14">ZL_2023a</strain>
    </source>
</reference>
<dbReference type="PANTHER" id="PTHR24292">
    <property type="entry name" value="CYTOCHROME P450"/>
    <property type="match status" value="1"/>
</dbReference>
<evidence type="ECO:0000256" key="4">
    <source>
        <dbReference type="ARBA" id="ARBA00010617"/>
    </source>
</evidence>
<gene>
    <name evidence="14" type="ORF">OTU49_007316</name>
</gene>
<evidence type="ECO:0000256" key="6">
    <source>
        <dbReference type="ARBA" id="ARBA00022723"/>
    </source>
</evidence>
<feature type="binding site" description="axial binding residue" evidence="13">
    <location>
        <position position="182"/>
    </location>
    <ligand>
        <name>heme</name>
        <dbReference type="ChEBI" id="CHEBI:30413"/>
    </ligand>
    <ligandPart>
        <name>Fe</name>
        <dbReference type="ChEBI" id="CHEBI:18248"/>
    </ligandPart>
</feature>
<keyword evidence="9" id="KW-0560">Oxidoreductase</keyword>
<evidence type="ECO:0000256" key="11">
    <source>
        <dbReference type="ARBA" id="ARBA00023033"/>
    </source>
</evidence>
<dbReference type="GO" id="GO:0020037">
    <property type="term" value="F:heme binding"/>
    <property type="evidence" value="ECO:0007669"/>
    <property type="project" value="InterPro"/>
</dbReference>
<keyword evidence="15" id="KW-1185">Reference proteome</keyword>
<dbReference type="Gene3D" id="1.10.630.10">
    <property type="entry name" value="Cytochrome P450"/>
    <property type="match status" value="1"/>
</dbReference>
<keyword evidence="8" id="KW-0492">Microsome</keyword>
<keyword evidence="11" id="KW-0503">Monooxygenase</keyword>
<dbReference type="InterPro" id="IPR001128">
    <property type="entry name" value="Cyt_P450"/>
</dbReference>
<evidence type="ECO:0000256" key="2">
    <source>
        <dbReference type="ARBA" id="ARBA00004174"/>
    </source>
</evidence>
<comment type="subcellular location">
    <subcellularLocation>
        <location evidence="3">Endoplasmic reticulum membrane</location>
        <topology evidence="3">Peripheral membrane protein</topology>
    </subcellularLocation>
    <subcellularLocation>
        <location evidence="2">Microsome membrane</location>
        <topology evidence="2">Peripheral membrane protein</topology>
    </subcellularLocation>
</comment>
<dbReference type="GO" id="GO:0016705">
    <property type="term" value="F:oxidoreductase activity, acting on paired donors, with incorporation or reduction of molecular oxygen"/>
    <property type="evidence" value="ECO:0007669"/>
    <property type="project" value="InterPro"/>
</dbReference>
<keyword evidence="7" id="KW-0256">Endoplasmic reticulum</keyword>
<dbReference type="SUPFAM" id="SSF48264">
    <property type="entry name" value="Cytochrome P450"/>
    <property type="match status" value="1"/>
</dbReference>
<keyword evidence="12" id="KW-0472">Membrane</keyword>
<feature type="non-terminal residue" evidence="14">
    <location>
        <position position="183"/>
    </location>
</feature>
<keyword evidence="10 13" id="KW-0408">Iron</keyword>
<name>A0AAW0WX80_CHEQU</name>
<dbReference type="PRINTS" id="PR00385">
    <property type="entry name" value="P450"/>
</dbReference>
<dbReference type="Pfam" id="PF00067">
    <property type="entry name" value="p450"/>
    <property type="match status" value="1"/>
</dbReference>
<evidence type="ECO:0000313" key="15">
    <source>
        <dbReference type="Proteomes" id="UP001445076"/>
    </source>
</evidence>
<dbReference type="PANTHER" id="PTHR24292:SF102">
    <property type="entry name" value="CYTOCHROME P450 FAMILY-RELATED"/>
    <property type="match status" value="1"/>
</dbReference>
<feature type="non-terminal residue" evidence="14">
    <location>
        <position position="1"/>
    </location>
</feature>
<protein>
    <recommendedName>
        <fullName evidence="16">Cytochrome P450</fullName>
    </recommendedName>
</protein>
<evidence type="ECO:0000256" key="5">
    <source>
        <dbReference type="ARBA" id="ARBA00022617"/>
    </source>
</evidence>
<comment type="similarity">
    <text evidence="4">Belongs to the cytochrome P450 family.</text>
</comment>
<dbReference type="GO" id="GO:0005789">
    <property type="term" value="C:endoplasmic reticulum membrane"/>
    <property type="evidence" value="ECO:0007669"/>
    <property type="project" value="UniProtKB-SubCell"/>
</dbReference>
<evidence type="ECO:0000256" key="3">
    <source>
        <dbReference type="ARBA" id="ARBA00004406"/>
    </source>
</evidence>
<dbReference type="GO" id="GO:0005506">
    <property type="term" value="F:iron ion binding"/>
    <property type="evidence" value="ECO:0007669"/>
    <property type="project" value="InterPro"/>
</dbReference>
<proteinExistence type="inferred from homology"/>
<evidence type="ECO:0000256" key="13">
    <source>
        <dbReference type="PIRSR" id="PIRSR602401-1"/>
    </source>
</evidence>
<dbReference type="InterPro" id="IPR050476">
    <property type="entry name" value="Insect_CytP450_Detox"/>
</dbReference>
<evidence type="ECO:0000256" key="8">
    <source>
        <dbReference type="ARBA" id="ARBA00022848"/>
    </source>
</evidence>
<accession>A0AAW0WX80</accession>
<evidence type="ECO:0000256" key="9">
    <source>
        <dbReference type="ARBA" id="ARBA00023002"/>
    </source>
</evidence>
<evidence type="ECO:0000256" key="12">
    <source>
        <dbReference type="ARBA" id="ARBA00023136"/>
    </source>
</evidence>
<dbReference type="PRINTS" id="PR00463">
    <property type="entry name" value="EP450I"/>
</dbReference>
<organism evidence="14 15">
    <name type="scientific">Cherax quadricarinatus</name>
    <name type="common">Australian red claw crayfish</name>
    <dbReference type="NCBI Taxonomy" id="27406"/>
    <lineage>
        <taxon>Eukaryota</taxon>
        <taxon>Metazoa</taxon>
        <taxon>Ecdysozoa</taxon>
        <taxon>Arthropoda</taxon>
        <taxon>Crustacea</taxon>
        <taxon>Multicrustacea</taxon>
        <taxon>Malacostraca</taxon>
        <taxon>Eumalacostraca</taxon>
        <taxon>Eucarida</taxon>
        <taxon>Decapoda</taxon>
        <taxon>Pleocyemata</taxon>
        <taxon>Astacidea</taxon>
        <taxon>Parastacoidea</taxon>
        <taxon>Parastacidae</taxon>
        <taxon>Cherax</taxon>
    </lineage>
</organism>
<dbReference type="InterPro" id="IPR036396">
    <property type="entry name" value="Cyt_P450_sf"/>
</dbReference>
<keyword evidence="5 13" id="KW-0349">Heme</keyword>
<dbReference type="GO" id="GO:0004497">
    <property type="term" value="F:monooxygenase activity"/>
    <property type="evidence" value="ECO:0007669"/>
    <property type="project" value="UniProtKB-KW"/>
</dbReference>
<comment type="cofactor">
    <cofactor evidence="1 13">
        <name>heme</name>
        <dbReference type="ChEBI" id="CHEBI:30413"/>
    </cofactor>
</comment>
<evidence type="ECO:0000256" key="10">
    <source>
        <dbReference type="ARBA" id="ARBA00023004"/>
    </source>
</evidence>
<evidence type="ECO:0000256" key="1">
    <source>
        <dbReference type="ARBA" id="ARBA00001971"/>
    </source>
</evidence>
<dbReference type="InterPro" id="IPR002401">
    <property type="entry name" value="Cyt_P450_E_grp-I"/>
</dbReference>
<keyword evidence="6 13" id="KW-0479">Metal-binding</keyword>
<sequence>RRQETGQRRGDFLDMLMETKIKGETSLSNDTMAAQSILFLLAGYENTANTLAMALHLLSHHPHVQATLRREVALALLQSDGQVDHDRLMTLPYLDAVVSEVLRLYPAAPIIERICTKEYKMGAREVAVDAGMSVLVPVWCLHRDDQYWPHPQHFQPERFLGDARAQIVPYTYLPFGVGPRSCI</sequence>
<dbReference type="Proteomes" id="UP001445076">
    <property type="component" value="Unassembled WGS sequence"/>
</dbReference>
<comment type="caution">
    <text evidence="14">The sequence shown here is derived from an EMBL/GenBank/DDBJ whole genome shotgun (WGS) entry which is preliminary data.</text>
</comment>
<evidence type="ECO:0000256" key="7">
    <source>
        <dbReference type="ARBA" id="ARBA00022824"/>
    </source>
</evidence>
<dbReference type="AlphaFoldDB" id="A0AAW0WX80"/>
<evidence type="ECO:0008006" key="16">
    <source>
        <dbReference type="Google" id="ProtNLM"/>
    </source>
</evidence>